<dbReference type="EMBL" id="SDWW01000051">
    <property type="protein sequence ID" value="RYV49810.1"/>
    <property type="molecule type" value="Genomic_DNA"/>
</dbReference>
<keyword evidence="3" id="KW-1133">Transmembrane helix</keyword>
<keyword evidence="6" id="KW-1185">Reference proteome</keyword>
<dbReference type="OrthoDB" id="2082707at2"/>
<keyword evidence="3" id="KW-0472">Membrane</keyword>
<evidence type="ECO:0000256" key="2">
    <source>
        <dbReference type="ARBA" id="ARBA00022729"/>
    </source>
</evidence>
<feature type="signal peptide" evidence="4">
    <location>
        <begin position="1"/>
        <end position="35"/>
    </location>
</feature>
<accession>A0A4Q5MW72</accession>
<dbReference type="InterPro" id="IPR021884">
    <property type="entry name" value="Ice-bd_prot"/>
</dbReference>
<proteinExistence type="inferred from homology"/>
<reference evidence="5 6" key="1">
    <citation type="submission" date="2019-01" db="EMBL/GenBank/DDBJ databases">
        <title>Novel species of Cellulomonas.</title>
        <authorList>
            <person name="Liu Q."/>
            <person name="Xin Y.-H."/>
        </authorList>
    </citation>
    <scope>NUCLEOTIDE SEQUENCE [LARGE SCALE GENOMIC DNA]</scope>
    <source>
        <strain evidence="5 6">HLT2-17</strain>
    </source>
</reference>
<dbReference type="AlphaFoldDB" id="A0A4Q5MW72"/>
<gene>
    <name evidence="5" type="ORF">EUA98_16750</name>
</gene>
<name>A0A4Q5MW72_9MICO</name>
<dbReference type="Proteomes" id="UP000293764">
    <property type="component" value="Unassembled WGS sequence"/>
</dbReference>
<dbReference type="RefSeq" id="WP_130103841.1">
    <property type="nucleotide sequence ID" value="NZ_SDWW01000051.1"/>
</dbReference>
<feature type="transmembrane region" description="Helical" evidence="3">
    <location>
        <begin position="283"/>
        <end position="302"/>
    </location>
</feature>
<comment type="caution">
    <text evidence="5">The sequence shown here is derived from an EMBL/GenBank/DDBJ whole genome shotgun (WGS) entry which is preliminary data.</text>
</comment>
<protein>
    <submittedName>
        <fullName evidence="5">DUF3494 domain-containing protein</fullName>
    </submittedName>
</protein>
<evidence type="ECO:0000313" key="6">
    <source>
        <dbReference type="Proteomes" id="UP000293764"/>
    </source>
</evidence>
<feature type="chain" id="PRO_5020522405" evidence="4">
    <location>
        <begin position="36"/>
        <end position="309"/>
    </location>
</feature>
<evidence type="ECO:0000313" key="5">
    <source>
        <dbReference type="EMBL" id="RYV49810.1"/>
    </source>
</evidence>
<keyword evidence="3" id="KW-0812">Transmembrane</keyword>
<evidence type="ECO:0000256" key="4">
    <source>
        <dbReference type="SAM" id="SignalP"/>
    </source>
</evidence>
<sequence>MKLRQLVPGAKPLRLAVASAAAMGLLVAIPGTAQAVATAVPLGTADSFVVLGGAAVANTGPSTVNGDLGTFPTTTITGTGSITVNGTNHAGDGVTQQAQNDLTTAYNTAAGQGPTQPIAADLAGLTLTPGVYNSATSVGLTGDLTLDAGGDPSAVFVFQAGSTLTTSSGSRVTLTNGAQACNVFWQVGSSATLGTYSDFRGSILALTSITLTTGATVEGRVLARNGAVTLDTNTITRPVCATTPVATPAPAAAVAPSQVTAVPTGSVSAGDGSAAAVTSRRTGILLGVLVLGGFGSAAVLVARRRPSDI</sequence>
<evidence type="ECO:0000256" key="1">
    <source>
        <dbReference type="ARBA" id="ARBA00005445"/>
    </source>
</evidence>
<keyword evidence="2 4" id="KW-0732">Signal</keyword>
<evidence type="ECO:0000256" key="3">
    <source>
        <dbReference type="SAM" id="Phobius"/>
    </source>
</evidence>
<dbReference type="Pfam" id="PF11999">
    <property type="entry name" value="Ice_binding"/>
    <property type="match status" value="1"/>
</dbReference>
<comment type="similarity">
    <text evidence="1">Belongs to the ice-binding protein family.</text>
</comment>
<organism evidence="5 6">
    <name type="scientific">Pengzhenrongella frigida</name>
    <dbReference type="NCBI Taxonomy" id="1259133"/>
    <lineage>
        <taxon>Bacteria</taxon>
        <taxon>Bacillati</taxon>
        <taxon>Actinomycetota</taxon>
        <taxon>Actinomycetes</taxon>
        <taxon>Micrococcales</taxon>
        <taxon>Pengzhenrongella</taxon>
    </lineage>
</organism>